<sequence>MAIADIDLIAIRRHLHTYPELSMAEFKTQAYLKDIILSWESPWLTIREIPAVPTALLVRLTGSNPKRTVGYRTDIDALPISEETQLPYASQNAGVMHACGHDIHMTVALGVLAHFAEHQPTDNMIFLFQPAEEEQAGGKQLYELGTFVDEWRPDEFYALHDQPAMPAGQIATRQGTLFAGTTEIHLTIKGHGGHAAFPHQAQDVIVAAASFVMAVQTVVSRNVDPVHGGVITIGKLQAGTIGNVIPNEAQLAGTIRAFQQADLEMMQQRVREIAQSLATMYGVTFDLELNQGGYWPVNNDEKTTAAFMTFMANDEDVDFAVSQPAMTGEDFGYLINQIPGTMFWLGVGDAEHGLHDSHLAPDESAIEPGVHAMIKFLDWRMKQ</sequence>
<organism evidence="8 9">
    <name type="scientific">Weissella bombi</name>
    <dbReference type="NCBI Taxonomy" id="1505725"/>
    <lineage>
        <taxon>Bacteria</taxon>
        <taxon>Bacillati</taxon>
        <taxon>Bacillota</taxon>
        <taxon>Bacilli</taxon>
        <taxon>Lactobacillales</taxon>
        <taxon>Lactobacillaceae</taxon>
        <taxon>Weissella</taxon>
    </lineage>
</organism>
<dbReference type="Gene3D" id="3.40.630.10">
    <property type="entry name" value="Zn peptidases"/>
    <property type="match status" value="1"/>
</dbReference>
<feature type="active site" evidence="5">
    <location>
        <position position="74"/>
    </location>
</feature>
<dbReference type="Pfam" id="PF01546">
    <property type="entry name" value="Peptidase_M20"/>
    <property type="match status" value="1"/>
</dbReference>
<keyword evidence="4 5" id="KW-0457">Lysine biosynthesis</keyword>
<dbReference type="SUPFAM" id="SSF55031">
    <property type="entry name" value="Bacterial exopeptidase dimerisation domain"/>
    <property type="match status" value="1"/>
</dbReference>
<keyword evidence="1 5" id="KW-0028">Amino-acid biosynthesis</keyword>
<proteinExistence type="inferred from homology"/>
<feature type="binding site" evidence="6">
    <location>
        <position position="133"/>
    </location>
    <ligand>
        <name>Mn(2+)</name>
        <dbReference type="ChEBI" id="CHEBI:29035"/>
        <label>2</label>
    </ligand>
</feature>
<comment type="cofactor">
    <cofactor evidence="6">
        <name>Mn(2+)</name>
        <dbReference type="ChEBI" id="CHEBI:29035"/>
    </cofactor>
    <text evidence="6">The Mn(2+) ion enhances activity.</text>
</comment>
<keyword evidence="6" id="KW-0464">Manganese</keyword>
<keyword evidence="3 5" id="KW-0220">Diaminopimelate biosynthesis</keyword>
<evidence type="ECO:0000256" key="1">
    <source>
        <dbReference type="ARBA" id="ARBA00022605"/>
    </source>
</evidence>
<comment type="pathway">
    <text evidence="5">Amino-acid biosynthesis; L-lysine biosynthesis via DAP pathway; LL-2,6-diaminopimelate from (S)-tetrahydrodipicolinate (acetylase route): step 3/3.</text>
</comment>
<dbReference type="Pfam" id="PF07687">
    <property type="entry name" value="M20_dimer"/>
    <property type="match status" value="1"/>
</dbReference>
<evidence type="ECO:0000256" key="5">
    <source>
        <dbReference type="HAMAP-Rule" id="MF_01692"/>
    </source>
</evidence>
<keyword evidence="6" id="KW-0479">Metal-binding</keyword>
<name>A0A1C4AEN9_9LACO</name>
<dbReference type="InterPro" id="IPR017439">
    <property type="entry name" value="Amidohydrolase"/>
</dbReference>
<dbReference type="PANTHER" id="PTHR11014">
    <property type="entry name" value="PEPTIDASE M20 FAMILY MEMBER"/>
    <property type="match status" value="1"/>
</dbReference>
<evidence type="ECO:0000256" key="2">
    <source>
        <dbReference type="ARBA" id="ARBA00022801"/>
    </source>
</evidence>
<reference evidence="9" key="1">
    <citation type="submission" date="2016-08" db="EMBL/GenBank/DDBJ databases">
        <authorList>
            <person name="Varghese N."/>
            <person name="Submissions Spin"/>
        </authorList>
    </citation>
    <scope>NUCLEOTIDE SEQUENCE [LARGE SCALE GENOMIC DNA]</scope>
    <source>
        <strain evidence="9">R-53094</strain>
    </source>
</reference>
<dbReference type="PANTHER" id="PTHR11014:SF98">
    <property type="entry name" value="N-ACETYLDIAMINOPIMELATE DEACETYLASE"/>
    <property type="match status" value="1"/>
</dbReference>
<accession>A0A1C4AEN9</accession>
<feature type="active site" description="Proton acceptor" evidence="5">
    <location>
        <position position="133"/>
    </location>
</feature>
<dbReference type="InterPro" id="IPR023905">
    <property type="entry name" value="AcetylDAP_deacetylase"/>
</dbReference>
<protein>
    <recommendedName>
        <fullName evidence="5">N-acetyldiaminopimelate deacetylase</fullName>
        <ecNumber evidence="5">3.5.1.47</ecNumber>
    </recommendedName>
</protein>
<dbReference type="GO" id="GO:0009089">
    <property type="term" value="P:lysine biosynthetic process via diaminopimelate"/>
    <property type="evidence" value="ECO:0007669"/>
    <property type="project" value="UniProtKB-UniRule"/>
</dbReference>
<dbReference type="STRING" id="1505725.GA0061074_10541"/>
<dbReference type="InterPro" id="IPR011650">
    <property type="entry name" value="Peptidase_M20_dimer"/>
</dbReference>
<evidence type="ECO:0000313" key="9">
    <source>
        <dbReference type="Proteomes" id="UP000199268"/>
    </source>
</evidence>
<dbReference type="GO" id="GO:0019877">
    <property type="term" value="P:diaminopimelate biosynthetic process"/>
    <property type="evidence" value="ECO:0007669"/>
    <property type="project" value="UniProtKB-UniRule"/>
</dbReference>
<dbReference type="NCBIfam" id="TIGR01891">
    <property type="entry name" value="amidohydrolases"/>
    <property type="match status" value="1"/>
</dbReference>
<dbReference type="InterPro" id="IPR002933">
    <property type="entry name" value="Peptidase_M20"/>
</dbReference>
<evidence type="ECO:0000256" key="3">
    <source>
        <dbReference type="ARBA" id="ARBA00022915"/>
    </source>
</evidence>
<dbReference type="UniPathway" id="UPA00034">
    <property type="reaction ID" value="UER00024"/>
</dbReference>
<dbReference type="HAMAP" id="MF_01692">
    <property type="entry name" value="DapEL"/>
    <property type="match status" value="1"/>
</dbReference>
<dbReference type="PIRSF" id="PIRSF005962">
    <property type="entry name" value="Pept_M20D_amidohydro"/>
    <property type="match status" value="1"/>
</dbReference>
<dbReference type="Proteomes" id="UP000199268">
    <property type="component" value="Unassembled WGS sequence"/>
</dbReference>
<dbReference type="InterPro" id="IPR036264">
    <property type="entry name" value="Bact_exopeptidase_dim_dom"/>
</dbReference>
<comment type="catalytic activity">
    <reaction evidence="5">
        <text>N-acetyl-(2S,6S)-2,6-diaminopimelate + H2O = (2S,6S)-2,6-diaminopimelate + acetate</text>
        <dbReference type="Rhea" id="RHEA:20405"/>
        <dbReference type="ChEBI" id="CHEBI:15377"/>
        <dbReference type="ChEBI" id="CHEBI:30089"/>
        <dbReference type="ChEBI" id="CHEBI:57609"/>
        <dbReference type="ChEBI" id="CHEBI:58767"/>
        <dbReference type="EC" id="3.5.1.47"/>
    </reaction>
</comment>
<evidence type="ECO:0000313" key="8">
    <source>
        <dbReference type="EMBL" id="SCB92995.1"/>
    </source>
</evidence>
<dbReference type="OrthoDB" id="9776731at2"/>
<feature type="binding site" evidence="6">
    <location>
        <position position="101"/>
    </location>
    <ligand>
        <name>Mn(2+)</name>
        <dbReference type="ChEBI" id="CHEBI:29035"/>
        <label>2</label>
    </ligand>
</feature>
<evidence type="ECO:0000259" key="7">
    <source>
        <dbReference type="Pfam" id="PF07687"/>
    </source>
</evidence>
<evidence type="ECO:0000256" key="6">
    <source>
        <dbReference type="PIRSR" id="PIRSR005962-1"/>
    </source>
</evidence>
<dbReference type="CDD" id="cd05670">
    <property type="entry name" value="M20_Acy1_YkuR-like"/>
    <property type="match status" value="1"/>
</dbReference>
<dbReference type="SUPFAM" id="SSF53187">
    <property type="entry name" value="Zn-dependent exopeptidases"/>
    <property type="match status" value="1"/>
</dbReference>
<dbReference type="EMBL" id="FMAO01000005">
    <property type="protein sequence ID" value="SCB92995.1"/>
    <property type="molecule type" value="Genomic_DNA"/>
</dbReference>
<gene>
    <name evidence="8" type="ORF">GA0061074_10541</name>
</gene>
<feature type="domain" description="Peptidase M20 dimerisation" evidence="7">
    <location>
        <begin position="180"/>
        <end position="277"/>
    </location>
</feature>
<comment type="similarity">
    <text evidence="5">Belongs to the peptidase M20A family. N-acetyldiaminopimelate deacetylase subfamily.</text>
</comment>
<dbReference type="RefSeq" id="WP_092462326.1">
    <property type="nucleotide sequence ID" value="NZ_BJEE01000005.1"/>
</dbReference>
<dbReference type="EC" id="3.5.1.47" evidence="5"/>
<dbReference type="FunFam" id="3.30.70.360:FF:000001">
    <property type="entry name" value="N-acetyldiaminopimelate deacetylase"/>
    <property type="match status" value="1"/>
</dbReference>
<dbReference type="AlphaFoldDB" id="A0A1C4AEN9"/>
<evidence type="ECO:0000256" key="4">
    <source>
        <dbReference type="ARBA" id="ARBA00023154"/>
    </source>
</evidence>
<comment type="function">
    <text evidence="5">Catalyzes the conversion of N-acetyl-diaminopimelate to diaminopimelate and acetate.</text>
</comment>
<feature type="binding site" evidence="6">
    <location>
        <position position="160"/>
    </location>
    <ligand>
        <name>Mn(2+)</name>
        <dbReference type="ChEBI" id="CHEBI:29035"/>
        <label>2</label>
    </ligand>
</feature>
<dbReference type="GO" id="GO:0050118">
    <property type="term" value="F:N-acetyldiaminopimelate deacetylase activity"/>
    <property type="evidence" value="ECO:0007669"/>
    <property type="project" value="UniProtKB-UniRule"/>
</dbReference>
<feature type="binding site" evidence="6">
    <location>
        <position position="355"/>
    </location>
    <ligand>
        <name>Mn(2+)</name>
        <dbReference type="ChEBI" id="CHEBI:29035"/>
        <label>2</label>
    </ligand>
</feature>
<feature type="binding site" evidence="6">
    <location>
        <position position="99"/>
    </location>
    <ligand>
        <name>Mn(2+)</name>
        <dbReference type="ChEBI" id="CHEBI:29035"/>
        <label>2</label>
    </ligand>
</feature>
<keyword evidence="9" id="KW-1185">Reference proteome</keyword>
<keyword evidence="2 5" id="KW-0378">Hydrolase</keyword>
<dbReference type="Gene3D" id="3.30.70.360">
    <property type="match status" value="1"/>
</dbReference>
<dbReference type="GO" id="GO:0046872">
    <property type="term" value="F:metal ion binding"/>
    <property type="evidence" value="ECO:0007669"/>
    <property type="project" value="UniProtKB-KW"/>
</dbReference>